<evidence type="ECO:0000256" key="5">
    <source>
        <dbReference type="PROSITE-ProRule" id="PRU01248"/>
    </source>
</evidence>
<protein>
    <submittedName>
        <fullName evidence="8">Tyrosine-type recombinase/integrase</fullName>
    </submittedName>
</protein>
<evidence type="ECO:0000256" key="3">
    <source>
        <dbReference type="ARBA" id="ARBA00023125"/>
    </source>
</evidence>
<dbReference type="Pfam" id="PF00589">
    <property type="entry name" value="Phage_integrase"/>
    <property type="match status" value="1"/>
</dbReference>
<dbReference type="Gene3D" id="1.10.150.130">
    <property type="match status" value="1"/>
</dbReference>
<keyword evidence="4" id="KW-0233">DNA recombination</keyword>
<comment type="similarity">
    <text evidence="1">Belongs to the 'phage' integrase family.</text>
</comment>
<dbReference type="CDD" id="cd00796">
    <property type="entry name" value="INT_Rci_Hp1_C"/>
    <property type="match status" value="1"/>
</dbReference>
<dbReference type="EMBL" id="JBFTEG010000016">
    <property type="protein sequence ID" value="MEX6503920.1"/>
    <property type="molecule type" value="Genomic_DNA"/>
</dbReference>
<sequence>MTQTKKFPFTTRNIQALPAHQVDAASKSAEYSDATVVGLKMIVGKNGSKSFAFRYTLVGGTKRFARIGTFPAIGVAEARQVALEMRAVVDRGGDPLEGLDRLKAMPTFAEFWDSEYSPYAKQAKKSFRNDESKYRLHLKPRFGSRRLCDIGVRDIQLHHAAIRQSHTAATANRHLALLSAIFRKAMEWGRIDKNPAAGIKPFKEANQHQRFLSSDEVGRIFEAMEAEPNKVAVAALKLLLLTGTRREEALQARWEHIDLEAGQWWLPMTKSGRGRYVALSEGAKALLIALPSRGESPWVFPGRDGDKPLNNPRKAFCRILAAAGVDHLRIHDLRHSFASFAVNAGVTLYEVQELLGHSTAQMTQRYAHLADGGLRRASQAVADVVSAAVQKANGGAEGEGGLRSSRLVS</sequence>
<dbReference type="PROSITE" id="PS51898">
    <property type="entry name" value="TYR_RECOMBINASE"/>
    <property type="match status" value="1"/>
</dbReference>
<dbReference type="SUPFAM" id="SSF56349">
    <property type="entry name" value="DNA breaking-rejoining enzymes"/>
    <property type="match status" value="1"/>
</dbReference>
<dbReference type="RefSeq" id="WP_369288859.1">
    <property type="nucleotide sequence ID" value="NZ_JBFTEG010000016.1"/>
</dbReference>
<feature type="domain" description="Core-binding (CB)" evidence="7">
    <location>
        <begin position="103"/>
        <end position="186"/>
    </location>
</feature>
<dbReference type="InterPro" id="IPR025166">
    <property type="entry name" value="Integrase_DNA_bind_dom"/>
</dbReference>
<organism evidence="8 9">
    <name type="scientific">Pseudomonas zhanjiangensis</name>
    <dbReference type="NCBI Taxonomy" id="3239015"/>
    <lineage>
        <taxon>Bacteria</taxon>
        <taxon>Pseudomonadati</taxon>
        <taxon>Pseudomonadota</taxon>
        <taxon>Gammaproteobacteria</taxon>
        <taxon>Pseudomonadales</taxon>
        <taxon>Pseudomonadaceae</taxon>
        <taxon>Pseudomonas</taxon>
    </lineage>
</organism>
<dbReference type="PROSITE" id="PS51900">
    <property type="entry name" value="CB"/>
    <property type="match status" value="1"/>
</dbReference>
<evidence type="ECO:0000313" key="9">
    <source>
        <dbReference type="Proteomes" id="UP001560296"/>
    </source>
</evidence>
<evidence type="ECO:0000256" key="1">
    <source>
        <dbReference type="ARBA" id="ARBA00008857"/>
    </source>
</evidence>
<dbReference type="Gene3D" id="1.10.443.10">
    <property type="entry name" value="Intergrase catalytic core"/>
    <property type="match status" value="1"/>
</dbReference>
<evidence type="ECO:0000256" key="4">
    <source>
        <dbReference type="ARBA" id="ARBA00023172"/>
    </source>
</evidence>
<gene>
    <name evidence="8" type="ORF">AB5S05_17805</name>
</gene>
<feature type="domain" description="Tyr recombinase" evidence="6">
    <location>
        <begin position="207"/>
        <end position="379"/>
    </location>
</feature>
<dbReference type="InterPro" id="IPR038488">
    <property type="entry name" value="Integrase_DNA-bd_sf"/>
</dbReference>
<dbReference type="InterPro" id="IPR044068">
    <property type="entry name" value="CB"/>
</dbReference>
<dbReference type="PANTHER" id="PTHR30629:SF2">
    <property type="entry name" value="PROPHAGE INTEGRASE INTS-RELATED"/>
    <property type="match status" value="1"/>
</dbReference>
<dbReference type="InterPro" id="IPR011010">
    <property type="entry name" value="DNA_brk_join_enz"/>
</dbReference>
<dbReference type="Proteomes" id="UP001560296">
    <property type="component" value="Unassembled WGS sequence"/>
</dbReference>
<reference evidence="8 9" key="1">
    <citation type="submission" date="2024-07" db="EMBL/GenBank/DDBJ databases">
        <authorList>
            <person name="Li M."/>
        </authorList>
    </citation>
    <scope>NUCLEOTIDE SEQUENCE [LARGE SCALE GENOMIC DNA]</scope>
    <source>
        <strain evidence="8 9">25A3E</strain>
    </source>
</reference>
<dbReference type="InterPro" id="IPR010998">
    <property type="entry name" value="Integrase_recombinase_N"/>
</dbReference>
<keyword evidence="9" id="KW-1185">Reference proteome</keyword>
<dbReference type="InterPro" id="IPR013762">
    <property type="entry name" value="Integrase-like_cat_sf"/>
</dbReference>
<evidence type="ECO:0000313" key="8">
    <source>
        <dbReference type="EMBL" id="MEX6503920.1"/>
    </source>
</evidence>
<accession>A0ABV3YX61</accession>
<keyword evidence="3 5" id="KW-0238">DNA-binding</keyword>
<dbReference type="Pfam" id="PF13356">
    <property type="entry name" value="Arm-DNA-bind_3"/>
    <property type="match status" value="1"/>
</dbReference>
<keyword evidence="2" id="KW-0229">DNA integration</keyword>
<dbReference type="InterPro" id="IPR002104">
    <property type="entry name" value="Integrase_catalytic"/>
</dbReference>
<evidence type="ECO:0000259" key="7">
    <source>
        <dbReference type="PROSITE" id="PS51900"/>
    </source>
</evidence>
<dbReference type="PANTHER" id="PTHR30629">
    <property type="entry name" value="PROPHAGE INTEGRASE"/>
    <property type="match status" value="1"/>
</dbReference>
<dbReference type="InterPro" id="IPR050808">
    <property type="entry name" value="Phage_Integrase"/>
</dbReference>
<dbReference type="Gene3D" id="3.30.160.390">
    <property type="entry name" value="Integrase, DNA-binding domain"/>
    <property type="match status" value="1"/>
</dbReference>
<evidence type="ECO:0000259" key="6">
    <source>
        <dbReference type="PROSITE" id="PS51898"/>
    </source>
</evidence>
<proteinExistence type="inferred from homology"/>
<comment type="caution">
    <text evidence="8">The sequence shown here is derived from an EMBL/GenBank/DDBJ whole genome shotgun (WGS) entry which is preliminary data.</text>
</comment>
<name>A0ABV3YX61_9PSED</name>
<evidence type="ECO:0000256" key="2">
    <source>
        <dbReference type="ARBA" id="ARBA00022908"/>
    </source>
</evidence>